<gene>
    <name evidence="1" type="ORF">PaecuDRAFT_1806</name>
</gene>
<dbReference type="Proteomes" id="UP000005387">
    <property type="component" value="Unassembled WGS sequence"/>
</dbReference>
<evidence type="ECO:0000313" key="2">
    <source>
        <dbReference type="Proteomes" id="UP000005387"/>
    </source>
</evidence>
<dbReference type="AlphaFoldDB" id="E0I855"/>
<name>E0I855_9BACL</name>
<accession>E0I855</accession>
<organism evidence="1 2">
    <name type="scientific">Paenibacillus curdlanolyticus YK9</name>
    <dbReference type="NCBI Taxonomy" id="717606"/>
    <lineage>
        <taxon>Bacteria</taxon>
        <taxon>Bacillati</taxon>
        <taxon>Bacillota</taxon>
        <taxon>Bacilli</taxon>
        <taxon>Bacillales</taxon>
        <taxon>Paenibacillaceae</taxon>
        <taxon>Paenibacillus</taxon>
    </lineage>
</organism>
<reference evidence="1 2" key="1">
    <citation type="submission" date="2010-07" db="EMBL/GenBank/DDBJ databases">
        <title>The draft genome of Paenibacillus curdlanolyticus YK9.</title>
        <authorList>
            <consortium name="US DOE Joint Genome Institute (JGI-PGF)"/>
            <person name="Lucas S."/>
            <person name="Copeland A."/>
            <person name="Lapidus A."/>
            <person name="Cheng J.-F."/>
            <person name="Bruce D."/>
            <person name="Goodwin L."/>
            <person name="Pitluck S."/>
            <person name="Land M.L."/>
            <person name="Hauser L."/>
            <person name="Chang Y.-J."/>
            <person name="Jeffries C."/>
            <person name="Anderson I.J."/>
            <person name="Johnson E."/>
            <person name="Loganathan U."/>
            <person name="Mulhopadhyay B."/>
            <person name="Kyrpides N."/>
            <person name="Woyke T.J."/>
        </authorList>
    </citation>
    <scope>NUCLEOTIDE SEQUENCE [LARGE SCALE GENOMIC DNA]</scope>
    <source>
        <strain evidence="1 2">YK9</strain>
    </source>
</reference>
<protein>
    <submittedName>
        <fullName evidence="1">Uncharacterized protein</fullName>
    </submittedName>
</protein>
<dbReference type="EMBL" id="AEDD01000004">
    <property type="protein sequence ID" value="EFM11360.1"/>
    <property type="molecule type" value="Genomic_DNA"/>
</dbReference>
<sequence length="178" mass="19880">MRNRPPSSLQFVQWEKVCMRPLHGLIAKRATAVAPVGQLCTKSVFWGKSHCTFCNGSRNEGARALHHCTEYNHNVSYKRASELRRYWAPKHLRACIAGAQRLPFHHCSSCNGKKCVCVFYMVSLQNVQPQSLQSGSFVLNPPFGANLIARFATRAGMKGSGRFIIVQNTITTSHSDSE</sequence>
<keyword evidence="2" id="KW-1185">Reference proteome</keyword>
<proteinExistence type="predicted"/>
<evidence type="ECO:0000313" key="1">
    <source>
        <dbReference type="EMBL" id="EFM11360.1"/>
    </source>
</evidence>